<organism evidence="5 6">
    <name type="scientific">Enteractinococcus fodinae</name>
    <dbReference type="NCBI Taxonomy" id="684663"/>
    <lineage>
        <taxon>Bacteria</taxon>
        <taxon>Bacillati</taxon>
        <taxon>Actinomycetota</taxon>
        <taxon>Actinomycetes</taxon>
        <taxon>Micrococcales</taxon>
        <taxon>Micrococcaceae</taxon>
    </lineage>
</organism>
<dbReference type="EMBL" id="JAVDYJ010000001">
    <property type="protein sequence ID" value="MDR7346275.1"/>
    <property type="molecule type" value="Genomic_DNA"/>
</dbReference>
<keyword evidence="2 4" id="KW-0808">Transferase</keyword>
<dbReference type="EC" id="2.7.1.31" evidence="5"/>
<evidence type="ECO:0000256" key="2">
    <source>
        <dbReference type="ARBA" id="ARBA00022679"/>
    </source>
</evidence>
<reference evidence="5 6" key="1">
    <citation type="submission" date="2023-07" db="EMBL/GenBank/DDBJ databases">
        <title>Sequencing the genomes of 1000 actinobacteria strains.</title>
        <authorList>
            <person name="Klenk H.-P."/>
        </authorList>
    </citation>
    <scope>NUCLEOTIDE SEQUENCE [LARGE SCALE GENOMIC DNA]</scope>
    <source>
        <strain evidence="5 6">DSM 22966</strain>
    </source>
</reference>
<dbReference type="InterPro" id="IPR018197">
    <property type="entry name" value="Glycerate_kinase_RE-like"/>
</dbReference>
<accession>A0ABU2AY56</accession>
<proteinExistence type="inferred from homology"/>
<evidence type="ECO:0000313" key="6">
    <source>
        <dbReference type="Proteomes" id="UP001183794"/>
    </source>
</evidence>
<dbReference type="Gene3D" id="3.40.50.10350">
    <property type="entry name" value="Glycerate kinase, domain 1"/>
    <property type="match status" value="1"/>
</dbReference>
<sequence>MNSPSKRSRQLNIFLMPDAFKGSLTSSEVADALATGIRRAAPTATINALPMADGGEGTVDALVTAVGGTRHTVEVTGPEHHPVAATYGLLPDGRAVIELASAAGLPLTATPNAEATTTYGVGELLNRLGSHRLLVGAGGSATHDLGCGAAAACGVKFFDDTGRAFVPTGATLGQIARIDASGVRRPRSMTVLTDITNPLLGPEGAAATFAPQKGADDAMVRRLEAATTHAAAVIARDVGVEVEHLIGGGAAGGFAAGMHAFFNAELKSGIDAVLDTVGFDELAVQADLILTGEGQLDGQSLAGKVPIGVARRTNTPVIAVVGAIGPGAHEVYEHGIMAIHSITPGPQDLDTALADTAQNLATTAENILRTWLAASVSR</sequence>
<dbReference type="NCBIfam" id="TIGR00045">
    <property type="entry name" value="glycerate kinase"/>
    <property type="match status" value="1"/>
</dbReference>
<dbReference type="Proteomes" id="UP001183794">
    <property type="component" value="Unassembled WGS sequence"/>
</dbReference>
<evidence type="ECO:0000256" key="3">
    <source>
        <dbReference type="ARBA" id="ARBA00022777"/>
    </source>
</evidence>
<gene>
    <name evidence="5" type="ORF">J2S62_000532</name>
</gene>
<dbReference type="PIRSF" id="PIRSF006078">
    <property type="entry name" value="GlxK"/>
    <property type="match status" value="1"/>
</dbReference>
<comment type="similarity">
    <text evidence="1 4">Belongs to the glycerate kinase type-1 family.</text>
</comment>
<dbReference type="RefSeq" id="WP_310171067.1">
    <property type="nucleotide sequence ID" value="NZ_JAVDYJ010000001.1"/>
</dbReference>
<evidence type="ECO:0000256" key="4">
    <source>
        <dbReference type="PIRNR" id="PIRNR006078"/>
    </source>
</evidence>
<dbReference type="PANTHER" id="PTHR21599">
    <property type="entry name" value="GLYCERATE KINASE"/>
    <property type="match status" value="1"/>
</dbReference>
<dbReference type="Gene3D" id="3.90.1510.10">
    <property type="entry name" value="Glycerate kinase, domain 2"/>
    <property type="match status" value="1"/>
</dbReference>
<dbReference type="InterPro" id="IPR036129">
    <property type="entry name" value="Glycerate_kinase_sf"/>
</dbReference>
<protein>
    <submittedName>
        <fullName evidence="5">Glycerate kinase</fullName>
        <ecNumber evidence="5">2.7.1.31</ecNumber>
    </submittedName>
</protein>
<evidence type="ECO:0000313" key="5">
    <source>
        <dbReference type="EMBL" id="MDR7346275.1"/>
    </source>
</evidence>
<name>A0ABU2AY56_9MICC</name>
<evidence type="ECO:0000256" key="1">
    <source>
        <dbReference type="ARBA" id="ARBA00006284"/>
    </source>
</evidence>
<dbReference type="GO" id="GO:0008887">
    <property type="term" value="F:glycerate kinase activity"/>
    <property type="evidence" value="ECO:0007669"/>
    <property type="project" value="UniProtKB-EC"/>
</dbReference>
<dbReference type="PANTHER" id="PTHR21599:SF0">
    <property type="entry name" value="GLYCERATE KINASE"/>
    <property type="match status" value="1"/>
</dbReference>
<dbReference type="InterPro" id="IPR004381">
    <property type="entry name" value="Glycerate_kinase"/>
</dbReference>
<dbReference type="Pfam" id="PF02595">
    <property type="entry name" value="Gly_kinase"/>
    <property type="match status" value="1"/>
</dbReference>
<comment type="caution">
    <text evidence="5">The sequence shown here is derived from an EMBL/GenBank/DDBJ whole genome shotgun (WGS) entry which is preliminary data.</text>
</comment>
<dbReference type="InterPro" id="IPR018193">
    <property type="entry name" value="Glyc_kinase_flavodox-like_fold"/>
</dbReference>
<dbReference type="SUPFAM" id="SSF110738">
    <property type="entry name" value="Glycerate kinase I"/>
    <property type="match status" value="1"/>
</dbReference>
<keyword evidence="3 4" id="KW-0418">Kinase</keyword>
<keyword evidence="6" id="KW-1185">Reference proteome</keyword>